<evidence type="ECO:0000259" key="13">
    <source>
        <dbReference type="PROSITE" id="PS51746"/>
    </source>
</evidence>
<dbReference type="SMART" id="SM00332">
    <property type="entry name" value="PP2Cc"/>
    <property type="match status" value="1"/>
</dbReference>
<evidence type="ECO:0000256" key="8">
    <source>
        <dbReference type="ARBA" id="ARBA00022912"/>
    </source>
</evidence>
<comment type="catalytic activity">
    <reaction evidence="10">
        <text>O-phospho-L-seryl-[protein] + H2O = L-seryl-[protein] + phosphate</text>
        <dbReference type="Rhea" id="RHEA:20629"/>
        <dbReference type="Rhea" id="RHEA-COMP:9863"/>
        <dbReference type="Rhea" id="RHEA-COMP:11604"/>
        <dbReference type="ChEBI" id="CHEBI:15377"/>
        <dbReference type="ChEBI" id="CHEBI:29999"/>
        <dbReference type="ChEBI" id="CHEBI:43474"/>
        <dbReference type="ChEBI" id="CHEBI:83421"/>
        <dbReference type="EC" id="3.1.3.16"/>
    </reaction>
</comment>
<dbReference type="GO" id="GO:0016020">
    <property type="term" value="C:membrane"/>
    <property type="evidence" value="ECO:0007669"/>
    <property type="project" value="UniProtKB-ARBA"/>
</dbReference>
<comment type="cofactor">
    <cofactor evidence="2">
        <name>Mg(2+)</name>
        <dbReference type="ChEBI" id="CHEBI:18420"/>
    </cofactor>
</comment>
<feature type="domain" description="PPM-type phosphatase" evidence="13">
    <location>
        <begin position="47"/>
        <end position="355"/>
    </location>
</feature>
<evidence type="ECO:0000256" key="11">
    <source>
        <dbReference type="ARBA" id="ARBA00048336"/>
    </source>
</evidence>
<dbReference type="EC" id="3.1.3.16" evidence="4"/>
<organism evidence="14">
    <name type="scientific">Fagus sylvatica</name>
    <name type="common">Beechnut</name>
    <dbReference type="NCBI Taxonomy" id="28930"/>
    <lineage>
        <taxon>Eukaryota</taxon>
        <taxon>Viridiplantae</taxon>
        <taxon>Streptophyta</taxon>
        <taxon>Embryophyta</taxon>
        <taxon>Tracheophyta</taxon>
        <taxon>Spermatophyta</taxon>
        <taxon>Magnoliopsida</taxon>
        <taxon>eudicotyledons</taxon>
        <taxon>Gunneridae</taxon>
        <taxon>Pentapetalae</taxon>
        <taxon>rosids</taxon>
        <taxon>fabids</taxon>
        <taxon>Fagales</taxon>
        <taxon>Fagaceae</taxon>
        <taxon>Fagus</taxon>
    </lineage>
</organism>
<dbReference type="PANTHER" id="PTHR47992">
    <property type="entry name" value="PROTEIN PHOSPHATASE"/>
    <property type="match status" value="1"/>
</dbReference>
<evidence type="ECO:0000256" key="1">
    <source>
        <dbReference type="ARBA" id="ARBA00001936"/>
    </source>
</evidence>
<name>A0A2N9I2G1_FAGSY</name>
<keyword evidence="9" id="KW-0464">Manganese</keyword>
<keyword evidence="6 12" id="KW-0378">Hydrolase</keyword>
<evidence type="ECO:0000256" key="4">
    <source>
        <dbReference type="ARBA" id="ARBA00013081"/>
    </source>
</evidence>
<keyword evidence="8 12" id="KW-0904">Protein phosphatase</keyword>
<comment type="catalytic activity">
    <reaction evidence="11">
        <text>O-phospho-L-threonyl-[protein] + H2O = L-threonyl-[protein] + phosphate</text>
        <dbReference type="Rhea" id="RHEA:47004"/>
        <dbReference type="Rhea" id="RHEA-COMP:11060"/>
        <dbReference type="Rhea" id="RHEA-COMP:11605"/>
        <dbReference type="ChEBI" id="CHEBI:15377"/>
        <dbReference type="ChEBI" id="CHEBI:30013"/>
        <dbReference type="ChEBI" id="CHEBI:43474"/>
        <dbReference type="ChEBI" id="CHEBI:61977"/>
        <dbReference type="EC" id="3.1.3.16"/>
    </reaction>
</comment>
<dbReference type="PROSITE" id="PS01032">
    <property type="entry name" value="PPM_1"/>
    <property type="match status" value="1"/>
</dbReference>
<evidence type="ECO:0000256" key="7">
    <source>
        <dbReference type="ARBA" id="ARBA00022842"/>
    </source>
</evidence>
<dbReference type="EMBL" id="OIVN01004557">
    <property type="protein sequence ID" value="SPD18061.1"/>
    <property type="molecule type" value="Genomic_DNA"/>
</dbReference>
<dbReference type="InterPro" id="IPR000222">
    <property type="entry name" value="PP2C_BS"/>
</dbReference>
<reference evidence="14" key="1">
    <citation type="submission" date="2018-02" db="EMBL/GenBank/DDBJ databases">
        <authorList>
            <person name="Cohen D.B."/>
            <person name="Kent A.D."/>
        </authorList>
    </citation>
    <scope>NUCLEOTIDE SEQUENCE</scope>
</reference>
<dbReference type="SUPFAM" id="SSF81606">
    <property type="entry name" value="PP2C-like"/>
    <property type="match status" value="1"/>
</dbReference>
<dbReference type="PROSITE" id="PS51746">
    <property type="entry name" value="PPM_2"/>
    <property type="match status" value="1"/>
</dbReference>
<dbReference type="FunFam" id="3.60.40.10:FF:000008">
    <property type="entry name" value="Phosphatase 2C family protein"/>
    <property type="match status" value="1"/>
</dbReference>
<evidence type="ECO:0000256" key="9">
    <source>
        <dbReference type="ARBA" id="ARBA00023211"/>
    </source>
</evidence>
<evidence type="ECO:0000256" key="5">
    <source>
        <dbReference type="ARBA" id="ARBA00022723"/>
    </source>
</evidence>
<keyword evidence="7" id="KW-0460">Magnesium</keyword>
<comment type="similarity">
    <text evidence="3 12">Belongs to the PP2C family.</text>
</comment>
<evidence type="ECO:0000256" key="10">
    <source>
        <dbReference type="ARBA" id="ARBA00047761"/>
    </source>
</evidence>
<dbReference type="Pfam" id="PF00481">
    <property type="entry name" value="PP2C"/>
    <property type="match status" value="1"/>
</dbReference>
<evidence type="ECO:0000256" key="6">
    <source>
        <dbReference type="ARBA" id="ARBA00022801"/>
    </source>
</evidence>
<evidence type="ECO:0000256" key="2">
    <source>
        <dbReference type="ARBA" id="ARBA00001946"/>
    </source>
</evidence>
<dbReference type="CDD" id="cd00143">
    <property type="entry name" value="PP2Cc"/>
    <property type="match status" value="1"/>
</dbReference>
<comment type="cofactor">
    <cofactor evidence="1">
        <name>Mn(2+)</name>
        <dbReference type="ChEBI" id="CHEBI:29035"/>
    </cofactor>
</comment>
<evidence type="ECO:0000256" key="12">
    <source>
        <dbReference type="RuleBase" id="RU003465"/>
    </source>
</evidence>
<evidence type="ECO:0000256" key="3">
    <source>
        <dbReference type="ARBA" id="ARBA00006702"/>
    </source>
</evidence>
<dbReference type="InterPro" id="IPR015655">
    <property type="entry name" value="PP2C"/>
</dbReference>
<keyword evidence="5" id="KW-0479">Metal-binding</keyword>
<dbReference type="InterPro" id="IPR036457">
    <property type="entry name" value="PPM-type-like_dom_sf"/>
</dbReference>
<accession>A0A2N9I2G1</accession>
<gene>
    <name evidence="14" type="ORF">FSB_LOCUS45943</name>
</gene>
<dbReference type="GO" id="GO:0046872">
    <property type="term" value="F:metal ion binding"/>
    <property type="evidence" value="ECO:0007669"/>
    <property type="project" value="UniProtKB-KW"/>
</dbReference>
<dbReference type="GO" id="GO:0004722">
    <property type="term" value="F:protein serine/threonine phosphatase activity"/>
    <property type="evidence" value="ECO:0007669"/>
    <property type="project" value="UniProtKB-EC"/>
</dbReference>
<proteinExistence type="inferred from homology"/>
<protein>
    <recommendedName>
        <fullName evidence="4">protein-serine/threonine phosphatase</fullName>
        <ecNumber evidence="4">3.1.3.16</ecNumber>
    </recommendedName>
</protein>
<dbReference type="Gene3D" id="3.60.40.10">
    <property type="entry name" value="PPM-type phosphatase domain"/>
    <property type="match status" value="1"/>
</dbReference>
<dbReference type="InterPro" id="IPR001932">
    <property type="entry name" value="PPM-type_phosphatase-like_dom"/>
</dbReference>
<sequence length="394" mass="43783">MLSKLINFLRACWGPSSNHYVHSGSDAAGRQDGLLWYKDTGQHMNGEFSMAVVQANNLLEDQSQVESGPLSTLESGPYGTFIGIYDGHGGPETSRYINDHLFQHLKRFTSEQQSMSVDVIRKAYQATEEGFLSVVTKQWPMKPQIAAVGSCCLVGVICGGTLYIANLGDSRAVLGRLVKATEEVLAIQLSSEHNVGIESVRQEMFSSHPDDSHIVVLKHNVWRVKGLIQVSRSVGDFYLKKAEFNREPLYAKFRLRQPFKMPILSSDPSISVHELQPHDQFLIFASDGLWEHLSNQEAVDIVQNHPRNGSARRLVKAALQEAAKKREMRYTDLKKIDRGVRRHFHDDITVIVVFLDSNLVSRASSVKGPTLSVRGAGVNLSAKTLAPCATPMET</sequence>
<dbReference type="AlphaFoldDB" id="A0A2N9I2G1"/>
<evidence type="ECO:0000313" key="14">
    <source>
        <dbReference type="EMBL" id="SPD18061.1"/>
    </source>
</evidence>